<organism evidence="2 3">
    <name type="scientific">Phytophthora nicotianae (strain INRA-310)</name>
    <name type="common">Phytophthora parasitica</name>
    <dbReference type="NCBI Taxonomy" id="761204"/>
    <lineage>
        <taxon>Eukaryota</taxon>
        <taxon>Sar</taxon>
        <taxon>Stramenopiles</taxon>
        <taxon>Oomycota</taxon>
        <taxon>Peronosporomycetes</taxon>
        <taxon>Peronosporales</taxon>
        <taxon>Peronosporaceae</taxon>
        <taxon>Phytophthora</taxon>
    </lineage>
</organism>
<dbReference type="EMBL" id="KI669561">
    <property type="protein sequence ID" value="ETN23534.1"/>
    <property type="molecule type" value="Genomic_DNA"/>
</dbReference>
<evidence type="ECO:0000313" key="2">
    <source>
        <dbReference type="EMBL" id="ETN23534.1"/>
    </source>
</evidence>
<dbReference type="GeneID" id="20189259"/>
<reference evidence="2 3" key="2">
    <citation type="submission" date="2013-11" db="EMBL/GenBank/DDBJ databases">
        <title>The Genome Sequence of Phytophthora parasitica INRA-310.</title>
        <authorList>
            <consortium name="The Broad Institute Genomics Platform"/>
            <person name="Russ C."/>
            <person name="Tyler B."/>
            <person name="Panabieres F."/>
            <person name="Shan W."/>
            <person name="Tripathy S."/>
            <person name="Grunwald N."/>
            <person name="Machado M."/>
            <person name="Johnson C.S."/>
            <person name="Arredondo F."/>
            <person name="Hong C."/>
            <person name="Coffey M."/>
            <person name="Young S.K."/>
            <person name="Zeng Q."/>
            <person name="Gargeya S."/>
            <person name="Fitzgerald M."/>
            <person name="Abouelleil A."/>
            <person name="Alvarado L."/>
            <person name="Chapman S.B."/>
            <person name="Gainer-Dewar J."/>
            <person name="Goldberg J."/>
            <person name="Griggs A."/>
            <person name="Gujja S."/>
            <person name="Hansen M."/>
            <person name="Howarth C."/>
            <person name="Imamovic A."/>
            <person name="Ireland A."/>
            <person name="Larimer J."/>
            <person name="McCowan C."/>
            <person name="Murphy C."/>
            <person name="Pearson M."/>
            <person name="Poon T.W."/>
            <person name="Priest M."/>
            <person name="Roberts A."/>
            <person name="Saif S."/>
            <person name="Shea T."/>
            <person name="Sykes S."/>
            <person name="Wortman J."/>
            <person name="Nusbaum C."/>
            <person name="Birren B."/>
        </authorList>
    </citation>
    <scope>NUCLEOTIDE SEQUENCE [LARGE SCALE GENOMIC DNA]</scope>
    <source>
        <strain evidence="2 3">INRA-310</strain>
    </source>
</reference>
<accession>W2RFS7</accession>
<dbReference type="Proteomes" id="UP000018817">
    <property type="component" value="Unassembled WGS sequence"/>
</dbReference>
<dbReference type="AlphaFoldDB" id="W2RFS7"/>
<feature type="compositionally biased region" description="Polar residues" evidence="1">
    <location>
        <begin position="1"/>
        <end position="17"/>
    </location>
</feature>
<evidence type="ECO:0000256" key="1">
    <source>
        <dbReference type="SAM" id="MobiDB-lite"/>
    </source>
</evidence>
<gene>
    <name evidence="2" type="ORF">PPTG_20660</name>
</gene>
<dbReference type="RefSeq" id="XP_008891106.1">
    <property type="nucleotide sequence ID" value="XM_008892858.1"/>
</dbReference>
<reference evidence="3" key="1">
    <citation type="submission" date="2011-12" db="EMBL/GenBank/DDBJ databases">
        <authorList>
            <consortium name="The Broad Institute Genome Sequencing Platform"/>
            <person name="Russ C."/>
            <person name="Tyler B."/>
            <person name="Panabieres F."/>
            <person name="Shan W."/>
            <person name="Tripathy S."/>
            <person name="Grunwald N."/>
            <person name="Machado M."/>
            <person name="Young S.K."/>
            <person name="Zeng Q."/>
            <person name="Gargeya S."/>
            <person name="Fitzgerald M."/>
            <person name="Haas B."/>
            <person name="Abouelleil A."/>
            <person name="Alvarado L."/>
            <person name="Arachchi H.M."/>
            <person name="Berlin A."/>
            <person name="Chapman S.B."/>
            <person name="Gearin G."/>
            <person name="Goldberg J."/>
            <person name="Griggs A."/>
            <person name="Gujja S."/>
            <person name="Hansen M."/>
            <person name="Heiman D."/>
            <person name="Howarth C."/>
            <person name="Larimer J."/>
            <person name="Lui A."/>
            <person name="MacDonald P.J.P."/>
            <person name="McCowen C."/>
            <person name="Montmayeur A."/>
            <person name="Murphy C."/>
            <person name="Neiman D."/>
            <person name="Pearson M."/>
            <person name="Priest M."/>
            <person name="Roberts A."/>
            <person name="Saif S."/>
            <person name="Shea T."/>
            <person name="Sisk P."/>
            <person name="Stolte C."/>
            <person name="Sykes S."/>
            <person name="Wortman J."/>
            <person name="Nusbaum C."/>
            <person name="Birren B."/>
        </authorList>
    </citation>
    <scope>NUCLEOTIDE SEQUENCE [LARGE SCALE GENOMIC DNA]</scope>
    <source>
        <strain evidence="3">INRA-310</strain>
    </source>
</reference>
<evidence type="ECO:0000313" key="3">
    <source>
        <dbReference type="Proteomes" id="UP000018817"/>
    </source>
</evidence>
<proteinExistence type="predicted"/>
<dbReference type="VEuPathDB" id="FungiDB:PPTG_20660"/>
<feature type="region of interest" description="Disordered" evidence="1">
    <location>
        <begin position="1"/>
        <end position="33"/>
    </location>
</feature>
<protein>
    <submittedName>
        <fullName evidence="2">Uncharacterized protein</fullName>
    </submittedName>
</protein>
<sequence>MSKRVPSTFNKDVQNFPVNRGSRSETIASGKPC</sequence>
<name>W2RFS7_PHYN3</name>